<dbReference type="EMBL" id="CP042301">
    <property type="protein sequence ID" value="QDY99010.1"/>
    <property type="molecule type" value="Genomic_DNA"/>
</dbReference>
<keyword evidence="6 8" id="KW-1133">Transmembrane helix</keyword>
<dbReference type="Pfam" id="PF00528">
    <property type="entry name" value="BPD_transp_1"/>
    <property type="match status" value="1"/>
</dbReference>
<evidence type="ECO:0000256" key="1">
    <source>
        <dbReference type="ARBA" id="ARBA00004651"/>
    </source>
</evidence>
<feature type="transmembrane region" description="Helical" evidence="8">
    <location>
        <begin position="74"/>
        <end position="94"/>
    </location>
</feature>
<sequence>MRSDRNASAPLGLKIAAAAGLLFLHLPILLIFVYAFTTEDKSYQWPPPGFTTRWFAVTWNRPDVWQALSLSVKVAAISTVIALVLGTLCAAAVSRSRFFGRETISLLVILPIALPGIITGIALRSAFNLADIPFSTWTIVLGHATFCVVVVYNNAVARFRRTSGSLIEASYDLGADGFQTFRYVILPNLGTALLAGGMLAFALSFDEVIVTTFTAGQQQTLPIWMLEELVRPRQRPVTNVVAMVVVLVTFLPILAAFYLTRDGDQVAGGGK</sequence>
<dbReference type="RefSeq" id="WP_146297607.1">
    <property type="nucleotide sequence ID" value="NZ_CP042301.2"/>
</dbReference>
<accession>A0A5B8KTX5</accession>
<keyword evidence="5 8" id="KW-0812">Transmembrane</keyword>
<dbReference type="SUPFAM" id="SSF161098">
    <property type="entry name" value="MetI-like"/>
    <property type="match status" value="1"/>
</dbReference>
<feature type="transmembrane region" description="Helical" evidence="8">
    <location>
        <begin position="106"/>
        <end position="126"/>
    </location>
</feature>
<dbReference type="PANTHER" id="PTHR43848">
    <property type="entry name" value="PUTRESCINE TRANSPORT SYSTEM PERMEASE PROTEIN POTI"/>
    <property type="match status" value="1"/>
</dbReference>
<dbReference type="InterPro" id="IPR035906">
    <property type="entry name" value="MetI-like_sf"/>
</dbReference>
<feature type="transmembrane region" description="Helical" evidence="8">
    <location>
        <begin position="132"/>
        <end position="152"/>
    </location>
</feature>
<feature type="domain" description="ABC transmembrane type-1" evidence="9">
    <location>
        <begin position="68"/>
        <end position="256"/>
    </location>
</feature>
<dbReference type="AlphaFoldDB" id="A0A5B8KTX5"/>
<feature type="transmembrane region" description="Helical" evidence="8">
    <location>
        <begin position="240"/>
        <end position="259"/>
    </location>
</feature>
<dbReference type="PROSITE" id="PS50928">
    <property type="entry name" value="ABC_TM1"/>
    <property type="match status" value="1"/>
</dbReference>
<keyword evidence="11" id="KW-1185">Reference proteome</keyword>
<evidence type="ECO:0000313" key="10">
    <source>
        <dbReference type="EMBL" id="QDY99010.1"/>
    </source>
</evidence>
<evidence type="ECO:0000259" key="9">
    <source>
        <dbReference type="PROSITE" id="PS50928"/>
    </source>
</evidence>
<gene>
    <name evidence="10" type="ORF">FQ775_00720</name>
</gene>
<dbReference type="CDD" id="cd06261">
    <property type="entry name" value="TM_PBP2"/>
    <property type="match status" value="1"/>
</dbReference>
<comment type="subcellular location">
    <subcellularLocation>
        <location evidence="1 8">Cell membrane</location>
        <topology evidence="1 8">Multi-pass membrane protein</topology>
    </subcellularLocation>
</comment>
<evidence type="ECO:0000256" key="2">
    <source>
        <dbReference type="ARBA" id="ARBA00007069"/>
    </source>
</evidence>
<evidence type="ECO:0000256" key="4">
    <source>
        <dbReference type="ARBA" id="ARBA00022475"/>
    </source>
</evidence>
<evidence type="ECO:0000313" key="11">
    <source>
        <dbReference type="Proteomes" id="UP000321389"/>
    </source>
</evidence>
<keyword evidence="3 8" id="KW-0813">Transport</keyword>
<keyword evidence="7 8" id="KW-0472">Membrane</keyword>
<dbReference type="KEGG" id="niy:FQ775_00720"/>
<dbReference type="GO" id="GO:0005886">
    <property type="term" value="C:plasma membrane"/>
    <property type="evidence" value="ECO:0007669"/>
    <property type="project" value="UniProtKB-SubCell"/>
</dbReference>
<organism evidence="10 11">
    <name type="scientific">Nitratireductor mangrovi</name>
    <dbReference type="NCBI Taxonomy" id="2599600"/>
    <lineage>
        <taxon>Bacteria</taxon>
        <taxon>Pseudomonadati</taxon>
        <taxon>Pseudomonadota</taxon>
        <taxon>Alphaproteobacteria</taxon>
        <taxon>Hyphomicrobiales</taxon>
        <taxon>Phyllobacteriaceae</taxon>
        <taxon>Nitratireductor</taxon>
    </lineage>
</organism>
<protein>
    <submittedName>
        <fullName evidence="10">ABC transporter permease</fullName>
    </submittedName>
</protein>
<reference evidence="10" key="1">
    <citation type="submission" date="2020-04" db="EMBL/GenBank/DDBJ databases">
        <title>Nitratireductor sp. nov. isolated from mangrove soil.</title>
        <authorList>
            <person name="Ye Y."/>
        </authorList>
    </citation>
    <scope>NUCLEOTIDE SEQUENCE</scope>
    <source>
        <strain evidence="10">SY7</strain>
    </source>
</reference>
<feature type="transmembrane region" description="Helical" evidence="8">
    <location>
        <begin position="12"/>
        <end position="36"/>
    </location>
</feature>
<dbReference type="Proteomes" id="UP000321389">
    <property type="component" value="Chromosome"/>
</dbReference>
<dbReference type="Gene3D" id="1.10.3720.10">
    <property type="entry name" value="MetI-like"/>
    <property type="match status" value="1"/>
</dbReference>
<keyword evidence="4" id="KW-1003">Cell membrane</keyword>
<comment type="similarity">
    <text evidence="2">Belongs to the binding-protein-dependent transport system permease family. CysTW subfamily.</text>
</comment>
<evidence type="ECO:0000256" key="7">
    <source>
        <dbReference type="ARBA" id="ARBA00023136"/>
    </source>
</evidence>
<dbReference type="InterPro" id="IPR000515">
    <property type="entry name" value="MetI-like"/>
</dbReference>
<evidence type="ECO:0000256" key="8">
    <source>
        <dbReference type="RuleBase" id="RU363032"/>
    </source>
</evidence>
<evidence type="ECO:0000256" key="3">
    <source>
        <dbReference type="ARBA" id="ARBA00022448"/>
    </source>
</evidence>
<evidence type="ECO:0000256" key="6">
    <source>
        <dbReference type="ARBA" id="ARBA00022989"/>
    </source>
</evidence>
<dbReference type="GO" id="GO:0055085">
    <property type="term" value="P:transmembrane transport"/>
    <property type="evidence" value="ECO:0007669"/>
    <property type="project" value="InterPro"/>
</dbReference>
<dbReference type="InterPro" id="IPR051789">
    <property type="entry name" value="Bact_Polyamine_Transport"/>
</dbReference>
<name>A0A5B8KTX5_9HYPH</name>
<dbReference type="PANTHER" id="PTHR43848:SF2">
    <property type="entry name" value="PUTRESCINE TRANSPORT SYSTEM PERMEASE PROTEIN POTI"/>
    <property type="match status" value="1"/>
</dbReference>
<dbReference type="OrthoDB" id="9808399at2"/>
<evidence type="ECO:0000256" key="5">
    <source>
        <dbReference type="ARBA" id="ARBA00022692"/>
    </source>
</evidence>
<proteinExistence type="inferred from homology"/>